<reference evidence="3 4" key="1">
    <citation type="submission" date="2020-02" db="EMBL/GenBank/DDBJ databases">
        <authorList>
            <person name="Dziuba M."/>
            <person name="Kuznetsov B."/>
            <person name="Mardanov A."/>
            <person name="Ravin N."/>
            <person name="Grouzdev D."/>
        </authorList>
    </citation>
    <scope>NUCLEOTIDE SEQUENCE [LARGE SCALE GENOMIC DNA]</scope>
    <source>
        <strain evidence="3 4">SpK</strain>
    </source>
</reference>
<feature type="transmembrane region" description="Helical" evidence="1">
    <location>
        <begin position="165"/>
        <end position="187"/>
    </location>
</feature>
<keyword evidence="1" id="KW-1133">Transmembrane helix</keyword>
<name>A0A7C9V0N3_9PROT</name>
<evidence type="ECO:0000313" key="3">
    <source>
        <dbReference type="EMBL" id="NFV81595.1"/>
    </source>
</evidence>
<dbReference type="RefSeq" id="WP_163681801.1">
    <property type="nucleotide sequence ID" value="NZ_JAAIYP010000042.1"/>
</dbReference>
<dbReference type="InterPro" id="IPR029044">
    <property type="entry name" value="Nucleotide-diphossugar_trans"/>
</dbReference>
<evidence type="ECO:0000256" key="1">
    <source>
        <dbReference type="SAM" id="Phobius"/>
    </source>
</evidence>
<protein>
    <submittedName>
        <fullName evidence="3">Glycosyltransferase family 2 protein</fullName>
    </submittedName>
</protein>
<accession>A0A7C9V0N3</accession>
<dbReference type="InterPro" id="IPR050256">
    <property type="entry name" value="Glycosyltransferase_2"/>
</dbReference>
<dbReference type="EMBL" id="JAAIYP010000042">
    <property type="protein sequence ID" value="NFV81595.1"/>
    <property type="molecule type" value="Genomic_DNA"/>
</dbReference>
<dbReference type="PANTHER" id="PTHR48090">
    <property type="entry name" value="UNDECAPRENYL-PHOSPHATE 4-DEOXY-4-FORMAMIDO-L-ARABINOSE TRANSFERASE-RELATED"/>
    <property type="match status" value="1"/>
</dbReference>
<dbReference type="Gene3D" id="3.90.550.10">
    <property type="entry name" value="Spore Coat Polysaccharide Biosynthesis Protein SpsA, Chain A"/>
    <property type="match status" value="1"/>
</dbReference>
<sequence>MASTGLSYLIPAYNEEDAIASTVERLRPVLASLGIPYEIIVVNDGSRDATRERAEQCGADIRVLSHPVNIGYGSAIKTGILGARYDWIGIVDADSTYEIERLPELVKGMRDGFDMVVAARENVLTLDKPVKRFFRKLLIGFLNVMVAARIEDPNSGFRIFTKALALRFFPFLCNTFSFTTSITVFALGEKYFVKYIKIPYSKRVGESKVRHFRDSLRMMQLVFQGITFF</sequence>
<organism evidence="3 4">
    <name type="scientific">Magnetospirillum aberrantis SpK</name>
    <dbReference type="NCBI Taxonomy" id="908842"/>
    <lineage>
        <taxon>Bacteria</taxon>
        <taxon>Pseudomonadati</taxon>
        <taxon>Pseudomonadota</taxon>
        <taxon>Alphaproteobacteria</taxon>
        <taxon>Rhodospirillales</taxon>
        <taxon>Rhodospirillaceae</taxon>
        <taxon>Magnetospirillum</taxon>
    </lineage>
</organism>
<keyword evidence="1" id="KW-0812">Transmembrane</keyword>
<feature type="domain" description="Glycosyltransferase 2-like" evidence="2">
    <location>
        <begin position="8"/>
        <end position="124"/>
    </location>
</feature>
<dbReference type="PANTHER" id="PTHR48090:SF7">
    <property type="entry name" value="RFBJ PROTEIN"/>
    <property type="match status" value="1"/>
</dbReference>
<keyword evidence="3" id="KW-0808">Transferase</keyword>
<proteinExistence type="predicted"/>
<dbReference type="GO" id="GO:0016740">
    <property type="term" value="F:transferase activity"/>
    <property type="evidence" value="ECO:0007669"/>
    <property type="project" value="UniProtKB-KW"/>
</dbReference>
<keyword evidence="1" id="KW-0472">Membrane</keyword>
<evidence type="ECO:0000313" key="4">
    <source>
        <dbReference type="Proteomes" id="UP000480684"/>
    </source>
</evidence>
<keyword evidence="4" id="KW-1185">Reference proteome</keyword>
<evidence type="ECO:0000259" key="2">
    <source>
        <dbReference type="Pfam" id="PF00535"/>
    </source>
</evidence>
<dbReference type="AlphaFoldDB" id="A0A7C9V0N3"/>
<dbReference type="SUPFAM" id="SSF53448">
    <property type="entry name" value="Nucleotide-diphospho-sugar transferases"/>
    <property type="match status" value="1"/>
</dbReference>
<comment type="caution">
    <text evidence="3">The sequence shown here is derived from an EMBL/GenBank/DDBJ whole genome shotgun (WGS) entry which is preliminary data.</text>
</comment>
<gene>
    <name evidence="3" type="ORF">G4223_15910</name>
</gene>
<dbReference type="Pfam" id="PF00535">
    <property type="entry name" value="Glycos_transf_2"/>
    <property type="match status" value="1"/>
</dbReference>
<dbReference type="CDD" id="cd04179">
    <property type="entry name" value="DPM_DPG-synthase_like"/>
    <property type="match status" value="1"/>
</dbReference>
<dbReference type="Proteomes" id="UP000480684">
    <property type="component" value="Unassembled WGS sequence"/>
</dbReference>
<dbReference type="InterPro" id="IPR001173">
    <property type="entry name" value="Glyco_trans_2-like"/>
</dbReference>